<dbReference type="InterPro" id="IPR008991">
    <property type="entry name" value="Translation_prot_SH3-like_sf"/>
</dbReference>
<keyword evidence="4" id="KW-0806">Transcription termination</keyword>
<evidence type="ECO:0000256" key="2">
    <source>
        <dbReference type="ARBA" id="ARBA00023015"/>
    </source>
</evidence>
<dbReference type="InterPro" id="IPR047050">
    <property type="entry name" value="NGN"/>
</dbReference>
<dbReference type="PANTHER" id="PTHR30265">
    <property type="entry name" value="RHO-INTERACTING TRANSCRIPTION TERMINATION FACTOR NUSG"/>
    <property type="match status" value="1"/>
</dbReference>
<dbReference type="InterPro" id="IPR036735">
    <property type="entry name" value="NGN_dom_sf"/>
</dbReference>
<keyword evidence="9" id="KW-1185">Reference proteome</keyword>
<dbReference type="CDD" id="cd06091">
    <property type="entry name" value="KOW_NusG"/>
    <property type="match status" value="1"/>
</dbReference>
<dbReference type="HAMAP" id="MF_00948">
    <property type="entry name" value="NusG"/>
    <property type="match status" value="1"/>
</dbReference>
<dbReference type="GO" id="GO:0006354">
    <property type="term" value="P:DNA-templated transcription elongation"/>
    <property type="evidence" value="ECO:0007669"/>
    <property type="project" value="UniProtKB-UniRule"/>
</dbReference>
<dbReference type="Pfam" id="PF02357">
    <property type="entry name" value="NusG"/>
    <property type="match status" value="1"/>
</dbReference>
<dbReference type="EMBL" id="LR214972">
    <property type="protein sequence ID" value="VEU62452.1"/>
    <property type="molecule type" value="Genomic_DNA"/>
</dbReference>
<feature type="domain" description="KOW" evidence="7">
    <location>
        <begin position="144"/>
        <end position="171"/>
    </location>
</feature>
<sequence>MANLIKWYMISTMRGKEEQVIESLNNRIEAENLLYDFDLNANNGSAFKLFQKPTLTRREWQKKEDGEPYKIKKVNLYPGYIFAKMHMSDEAWYLIRNTQYVTGLIGSSGKGAKPTPVSILEIKKMFEQEKEFWRAFEAGENVFGFTKGDLVEIIDGLYIGKEGEILSINSNEKTVTLKTEGYGKEIEVTLSMEIIRNVKEN</sequence>
<keyword evidence="3 4" id="KW-0804">Transcription</keyword>
<keyword evidence="1 4" id="KW-0889">Transcription antitermination</keyword>
<dbReference type="GO" id="GO:0031564">
    <property type="term" value="P:transcription antitermination"/>
    <property type="evidence" value="ECO:0007669"/>
    <property type="project" value="UniProtKB-UniRule"/>
</dbReference>
<dbReference type="SMART" id="SM00738">
    <property type="entry name" value="NGN"/>
    <property type="match status" value="1"/>
</dbReference>
<organism evidence="8 9">
    <name type="scientific">Mycoplasmopsis bovirhinis</name>
    <dbReference type="NCBI Taxonomy" id="29553"/>
    <lineage>
        <taxon>Bacteria</taxon>
        <taxon>Bacillati</taxon>
        <taxon>Mycoplasmatota</taxon>
        <taxon>Mycoplasmoidales</taxon>
        <taxon>Metamycoplasmataceae</taxon>
        <taxon>Mycoplasmopsis</taxon>
    </lineage>
</organism>
<evidence type="ECO:0000313" key="9">
    <source>
        <dbReference type="Proteomes" id="UP000289952"/>
    </source>
</evidence>
<evidence type="ECO:0000313" key="8">
    <source>
        <dbReference type="EMBL" id="VEU62452.1"/>
    </source>
</evidence>
<dbReference type="InterPro" id="IPR014722">
    <property type="entry name" value="Rib_uL2_dom2"/>
</dbReference>
<dbReference type="SUPFAM" id="SSF82679">
    <property type="entry name" value="N-utilization substance G protein NusG, N-terminal domain"/>
    <property type="match status" value="1"/>
</dbReference>
<dbReference type="SMART" id="SM00739">
    <property type="entry name" value="KOW"/>
    <property type="match status" value="1"/>
</dbReference>
<dbReference type="InterPro" id="IPR043425">
    <property type="entry name" value="NusG-like"/>
</dbReference>
<evidence type="ECO:0000259" key="6">
    <source>
        <dbReference type="SMART" id="SM00738"/>
    </source>
</evidence>
<dbReference type="InterPro" id="IPR010216">
    <property type="entry name" value="Transcrpt_antiterm_NusG_myco"/>
</dbReference>
<evidence type="ECO:0000256" key="4">
    <source>
        <dbReference type="HAMAP-Rule" id="MF_00948"/>
    </source>
</evidence>
<dbReference type="InterPro" id="IPR005824">
    <property type="entry name" value="KOW"/>
</dbReference>
<dbReference type="Pfam" id="PF00467">
    <property type="entry name" value="KOW"/>
    <property type="match status" value="1"/>
</dbReference>
<name>A0A449AC71_9BACT</name>
<protein>
    <recommendedName>
        <fullName evidence="4 5">Transcription termination/antitermination protein NusG</fullName>
    </recommendedName>
</protein>
<dbReference type="GO" id="GO:0032784">
    <property type="term" value="P:regulation of DNA-templated transcription elongation"/>
    <property type="evidence" value="ECO:0007669"/>
    <property type="project" value="InterPro"/>
</dbReference>
<evidence type="ECO:0000259" key="7">
    <source>
        <dbReference type="SMART" id="SM00739"/>
    </source>
</evidence>
<accession>A0A449AC71</accession>
<dbReference type="GO" id="GO:0006353">
    <property type="term" value="P:DNA-templated transcription termination"/>
    <property type="evidence" value="ECO:0007669"/>
    <property type="project" value="UniProtKB-UniRule"/>
</dbReference>
<dbReference type="CDD" id="cd09891">
    <property type="entry name" value="NGN_Bact_1"/>
    <property type="match status" value="1"/>
</dbReference>
<evidence type="ECO:0000256" key="3">
    <source>
        <dbReference type="ARBA" id="ARBA00023163"/>
    </source>
</evidence>
<proteinExistence type="inferred from homology"/>
<dbReference type="Gene3D" id="3.30.70.940">
    <property type="entry name" value="NusG, N-terminal domain"/>
    <property type="match status" value="1"/>
</dbReference>
<evidence type="ECO:0000256" key="5">
    <source>
        <dbReference type="NCBIfam" id="TIGR01956"/>
    </source>
</evidence>
<keyword evidence="2 4" id="KW-0805">Transcription regulation</keyword>
<reference evidence="8 9" key="1">
    <citation type="submission" date="2019-01" db="EMBL/GenBank/DDBJ databases">
        <authorList>
            <consortium name="Pathogen Informatics"/>
        </authorList>
    </citation>
    <scope>NUCLEOTIDE SEQUENCE [LARGE SCALE GENOMIC DNA]</scope>
    <source>
        <strain evidence="8 9">NCTC10118</strain>
    </source>
</reference>
<dbReference type="InterPro" id="IPR006645">
    <property type="entry name" value="NGN-like_dom"/>
</dbReference>
<dbReference type="AlphaFoldDB" id="A0A449AC71"/>
<comment type="function">
    <text evidence="4">Participates in transcription elongation, termination and antitermination.</text>
</comment>
<feature type="domain" description="NusG-like N-terminal" evidence="6">
    <location>
        <begin position="4"/>
        <end position="129"/>
    </location>
</feature>
<dbReference type="RefSeq" id="WP_129620832.1">
    <property type="nucleotide sequence ID" value="NZ_LR214972.1"/>
</dbReference>
<comment type="similarity">
    <text evidence="4">Belongs to the NusG family.</text>
</comment>
<dbReference type="PANTHER" id="PTHR30265:SF4">
    <property type="entry name" value="KOW MOTIF FAMILY PROTEIN, EXPRESSED"/>
    <property type="match status" value="1"/>
</dbReference>
<dbReference type="InterPro" id="IPR001062">
    <property type="entry name" value="Transcrpt_antiterm_NusG"/>
</dbReference>
<gene>
    <name evidence="4 8" type="primary">nusG</name>
    <name evidence="8" type="ORF">NCTC10118_00019</name>
</gene>
<dbReference type="OrthoDB" id="9809075at2"/>
<evidence type="ECO:0000256" key="1">
    <source>
        <dbReference type="ARBA" id="ARBA00022814"/>
    </source>
</evidence>
<dbReference type="Proteomes" id="UP000289952">
    <property type="component" value="Chromosome"/>
</dbReference>
<dbReference type="SUPFAM" id="SSF50104">
    <property type="entry name" value="Translation proteins SH3-like domain"/>
    <property type="match status" value="1"/>
</dbReference>
<dbReference type="Gene3D" id="2.30.30.30">
    <property type="match status" value="1"/>
</dbReference>
<dbReference type="NCBIfam" id="TIGR01956">
    <property type="entry name" value="NusG_myco"/>
    <property type="match status" value="1"/>
</dbReference>